<feature type="chain" id="PRO_5013407155" description="Endolytic peptidoglycan transglycosylase RlpA" evidence="3">
    <location>
        <begin position="30"/>
        <end position="172"/>
    </location>
</feature>
<dbReference type="HAMAP" id="MF_02071">
    <property type="entry name" value="RlpA"/>
    <property type="match status" value="1"/>
</dbReference>
<keyword evidence="3" id="KW-0732">Signal</keyword>
<name>A0A1P8JU65_9BURK</name>
<dbReference type="AlphaFoldDB" id="A0A1P8JU65"/>
<dbReference type="Gene3D" id="2.40.40.10">
    <property type="entry name" value="RlpA-like domain"/>
    <property type="match status" value="1"/>
</dbReference>
<dbReference type="GO" id="GO:0000270">
    <property type="term" value="P:peptidoglycan metabolic process"/>
    <property type="evidence" value="ECO:0007669"/>
    <property type="project" value="UniProtKB-UniRule"/>
</dbReference>
<evidence type="ECO:0000259" key="5">
    <source>
        <dbReference type="Pfam" id="PF03330"/>
    </source>
</evidence>
<dbReference type="STRING" id="1842727.RD110_08495"/>
<organism evidence="6 7">
    <name type="scientific">Rhodoferax koreensis</name>
    <dbReference type="NCBI Taxonomy" id="1842727"/>
    <lineage>
        <taxon>Bacteria</taxon>
        <taxon>Pseudomonadati</taxon>
        <taxon>Pseudomonadota</taxon>
        <taxon>Betaproteobacteria</taxon>
        <taxon>Burkholderiales</taxon>
        <taxon>Comamonadaceae</taxon>
        <taxon>Rhodoferax</taxon>
    </lineage>
</organism>
<dbReference type="SUPFAM" id="SSF50685">
    <property type="entry name" value="Barwin-like endoglucanases"/>
    <property type="match status" value="1"/>
</dbReference>
<proteinExistence type="inferred from homology"/>
<evidence type="ECO:0000313" key="7">
    <source>
        <dbReference type="Proteomes" id="UP000186609"/>
    </source>
</evidence>
<dbReference type="InterPro" id="IPR036908">
    <property type="entry name" value="RlpA-like_sf"/>
</dbReference>
<keyword evidence="1 3" id="KW-0456">Lyase</keyword>
<dbReference type="PANTHER" id="PTHR34183">
    <property type="entry name" value="ENDOLYTIC PEPTIDOGLYCAN TRANSGLYCOSYLASE RLPA"/>
    <property type="match status" value="1"/>
</dbReference>
<sequence precursor="true">MTVVRPLPSQLFAAALALLLASGTASVQAADAELAASINVEKTTDTTADATKDELPALAAAENIVKDAETGIASWYGNTFHRKRTASGEAFDASALTAAHPTLPFGTWVQVTLLSTGRSVVVRITDRGPHIANRLIDISRAAAAKIGLVQRGAGKVVIEPIAAPAGDPPKIR</sequence>
<dbReference type="InterPro" id="IPR012997">
    <property type="entry name" value="RplA"/>
</dbReference>
<dbReference type="Proteomes" id="UP000186609">
    <property type="component" value="Chromosome"/>
</dbReference>
<feature type="signal peptide" evidence="3">
    <location>
        <begin position="1"/>
        <end position="29"/>
    </location>
</feature>
<dbReference type="KEGG" id="rhy:RD110_08495"/>
<dbReference type="GO" id="GO:0008932">
    <property type="term" value="F:lytic endotransglycosylase activity"/>
    <property type="evidence" value="ECO:0007669"/>
    <property type="project" value="UniProtKB-UniRule"/>
</dbReference>
<dbReference type="PANTHER" id="PTHR34183:SF1">
    <property type="entry name" value="ENDOLYTIC PEPTIDOGLYCAN TRANSGLYCOSYLASE RLPA"/>
    <property type="match status" value="1"/>
</dbReference>
<keyword evidence="7" id="KW-1185">Reference proteome</keyword>
<dbReference type="EMBL" id="CP019236">
    <property type="protein sequence ID" value="APW37231.1"/>
    <property type="molecule type" value="Genomic_DNA"/>
</dbReference>
<dbReference type="CDD" id="cd22268">
    <property type="entry name" value="DPBB_RlpA-like"/>
    <property type="match status" value="1"/>
</dbReference>
<evidence type="ECO:0000256" key="4">
    <source>
        <dbReference type="RuleBase" id="RU003495"/>
    </source>
</evidence>
<dbReference type="EC" id="4.2.2.-" evidence="3"/>
<evidence type="ECO:0000313" key="6">
    <source>
        <dbReference type="EMBL" id="APW37231.1"/>
    </source>
</evidence>
<keyword evidence="2 3" id="KW-0961">Cell wall biogenesis/degradation</keyword>
<feature type="domain" description="RlpA-like protein double-psi beta-barrel" evidence="5">
    <location>
        <begin position="69"/>
        <end position="157"/>
    </location>
</feature>
<accession>A0A1P8JU65</accession>
<dbReference type="InterPro" id="IPR009009">
    <property type="entry name" value="RlpA-like_DPBB"/>
</dbReference>
<evidence type="ECO:0000256" key="1">
    <source>
        <dbReference type="ARBA" id="ARBA00023239"/>
    </source>
</evidence>
<evidence type="ECO:0000256" key="2">
    <source>
        <dbReference type="ARBA" id="ARBA00023316"/>
    </source>
</evidence>
<evidence type="ECO:0000256" key="3">
    <source>
        <dbReference type="HAMAP-Rule" id="MF_02071"/>
    </source>
</evidence>
<dbReference type="InterPro" id="IPR034718">
    <property type="entry name" value="RlpA"/>
</dbReference>
<protein>
    <recommendedName>
        <fullName evidence="3">Endolytic peptidoglycan transglycosylase RlpA</fullName>
        <ecNumber evidence="3">4.2.2.-</ecNumber>
    </recommendedName>
</protein>
<reference evidence="6 7" key="1">
    <citation type="submission" date="2017-01" db="EMBL/GenBank/DDBJ databases">
        <authorList>
            <person name="Mah S.A."/>
            <person name="Swanson W.J."/>
            <person name="Moy G.W."/>
            <person name="Vacquier V.D."/>
        </authorList>
    </citation>
    <scope>NUCLEOTIDE SEQUENCE [LARGE SCALE GENOMIC DNA]</scope>
    <source>
        <strain evidence="6 7">DCY110</strain>
    </source>
</reference>
<dbReference type="NCBIfam" id="TIGR00413">
    <property type="entry name" value="rlpA"/>
    <property type="match status" value="1"/>
</dbReference>
<comment type="function">
    <text evidence="3">Lytic transglycosylase with a strong preference for naked glycan strands that lack stem peptides.</text>
</comment>
<dbReference type="GO" id="GO:0071555">
    <property type="term" value="P:cell wall organization"/>
    <property type="evidence" value="ECO:0007669"/>
    <property type="project" value="UniProtKB-KW"/>
</dbReference>
<dbReference type="Pfam" id="PF03330">
    <property type="entry name" value="DPBB_1"/>
    <property type="match status" value="1"/>
</dbReference>
<comment type="similarity">
    <text evidence="3 4">Belongs to the RlpA family.</text>
</comment>
<dbReference type="RefSeq" id="WP_076198535.1">
    <property type="nucleotide sequence ID" value="NZ_CP019236.1"/>
</dbReference>
<gene>
    <name evidence="3" type="primary">rlpA</name>
    <name evidence="6" type="ORF">RD110_08495</name>
</gene>